<keyword evidence="16" id="KW-1185">Reference proteome</keyword>
<dbReference type="PROSITE" id="PS51843">
    <property type="entry name" value="NR_LBD"/>
    <property type="match status" value="1"/>
</dbReference>
<name>A0AAN8FNC1_TRICO</name>
<feature type="compositionally biased region" description="Basic and acidic residues" evidence="12">
    <location>
        <begin position="232"/>
        <end position="242"/>
    </location>
</feature>
<sequence length="404" mass="44679">MSDEDEPLNFSASRMSQNDDAKSELSMEDRLMGLRSIFHGPVLFPNSLMNSGTMIPPHIAAAVALSMNHRMAQTSTPSFDPTTISVSSFPTLTRESLSIGSSPTMSCAVCGDVSSGKHYGILACNGCSGFFKRSVRRRLIYRCHAGTGTCIVDKAHRNQCQACRLKKCLSKGMNKDAVQNERQPRSTATIRPTVDLDPHNFLREYAGAVSAVLSQPELPPREESPLSATSEGRTEDEKKDVFPDTPKRILELSLLWTQAVPSFCSLSESDKSHLLNANWRLLFLLSLAEWSQTSLLNGLNYEPDVKTALNCIRSLDLDRTEYSCLKAVALFLNEMSTNGLFDMHLEHSLTVLNQHTTRNHPTSSRCARLLLVLGQLRSIPPSSVDQILSSEGGHFEILSRYLSK</sequence>
<dbReference type="InterPro" id="IPR000536">
    <property type="entry name" value="Nucl_hrmn_rcpt_lig-bd"/>
</dbReference>
<dbReference type="GO" id="GO:0008270">
    <property type="term" value="F:zinc ion binding"/>
    <property type="evidence" value="ECO:0007669"/>
    <property type="project" value="UniProtKB-KW"/>
</dbReference>
<dbReference type="AlphaFoldDB" id="A0AAN8FNC1"/>
<dbReference type="Gene3D" id="1.10.565.10">
    <property type="entry name" value="Retinoid X Receptor"/>
    <property type="match status" value="1"/>
</dbReference>
<evidence type="ECO:0000256" key="12">
    <source>
        <dbReference type="SAM" id="MobiDB-lite"/>
    </source>
</evidence>
<evidence type="ECO:0000259" key="14">
    <source>
        <dbReference type="PROSITE" id="PS51843"/>
    </source>
</evidence>
<keyword evidence="4 11" id="KW-0863">Zinc-finger</keyword>
<gene>
    <name evidence="15" type="ORF">GCK32_002747</name>
</gene>
<dbReference type="Gene3D" id="3.30.50.10">
    <property type="entry name" value="Erythroid Transcription Factor GATA-1, subunit A"/>
    <property type="match status" value="1"/>
</dbReference>
<feature type="domain" description="NR LBD" evidence="14">
    <location>
        <begin position="217"/>
        <end position="404"/>
    </location>
</feature>
<evidence type="ECO:0000313" key="15">
    <source>
        <dbReference type="EMBL" id="KAK5983361.1"/>
    </source>
</evidence>
<dbReference type="SUPFAM" id="SSF48508">
    <property type="entry name" value="Nuclear receptor ligand-binding domain"/>
    <property type="match status" value="1"/>
</dbReference>
<keyword evidence="3 11" id="KW-0479">Metal-binding</keyword>
<evidence type="ECO:0000256" key="7">
    <source>
        <dbReference type="ARBA" id="ARBA00023125"/>
    </source>
</evidence>
<dbReference type="InterPro" id="IPR001723">
    <property type="entry name" value="Nuclear_hrmn_rcpt"/>
</dbReference>
<comment type="similarity">
    <text evidence="2 11">Belongs to the nuclear hormone receptor family.</text>
</comment>
<feature type="region of interest" description="Disordered" evidence="12">
    <location>
        <begin position="1"/>
        <end position="25"/>
    </location>
</feature>
<evidence type="ECO:0000256" key="8">
    <source>
        <dbReference type="ARBA" id="ARBA00023163"/>
    </source>
</evidence>
<dbReference type="SMART" id="SM00430">
    <property type="entry name" value="HOLI"/>
    <property type="match status" value="1"/>
</dbReference>
<dbReference type="FunFam" id="3.30.50.10:FF:000028">
    <property type="entry name" value="Nuclear receptor subfamily 2, group E, member 3"/>
    <property type="match status" value="1"/>
</dbReference>
<evidence type="ECO:0000256" key="2">
    <source>
        <dbReference type="ARBA" id="ARBA00005993"/>
    </source>
</evidence>
<dbReference type="PANTHER" id="PTHR24083">
    <property type="entry name" value="NUCLEAR HORMONE RECEPTOR"/>
    <property type="match status" value="1"/>
</dbReference>
<evidence type="ECO:0000313" key="16">
    <source>
        <dbReference type="Proteomes" id="UP001331761"/>
    </source>
</evidence>
<organism evidence="15 16">
    <name type="scientific">Trichostrongylus colubriformis</name>
    <name type="common">Black scour worm</name>
    <dbReference type="NCBI Taxonomy" id="6319"/>
    <lineage>
        <taxon>Eukaryota</taxon>
        <taxon>Metazoa</taxon>
        <taxon>Ecdysozoa</taxon>
        <taxon>Nematoda</taxon>
        <taxon>Chromadorea</taxon>
        <taxon>Rhabditida</taxon>
        <taxon>Rhabditina</taxon>
        <taxon>Rhabditomorpha</taxon>
        <taxon>Strongyloidea</taxon>
        <taxon>Trichostrongylidae</taxon>
        <taxon>Trichostrongylus</taxon>
    </lineage>
</organism>
<dbReference type="EMBL" id="WIXE01004073">
    <property type="protein sequence ID" value="KAK5983361.1"/>
    <property type="molecule type" value="Genomic_DNA"/>
</dbReference>
<dbReference type="InterPro" id="IPR001628">
    <property type="entry name" value="Znf_hrmn_rcpt"/>
</dbReference>
<dbReference type="PROSITE" id="PS51030">
    <property type="entry name" value="NUCLEAR_REC_DBD_2"/>
    <property type="match status" value="1"/>
</dbReference>
<dbReference type="GO" id="GO:0043565">
    <property type="term" value="F:sequence-specific DNA binding"/>
    <property type="evidence" value="ECO:0007669"/>
    <property type="project" value="InterPro"/>
</dbReference>
<evidence type="ECO:0000256" key="9">
    <source>
        <dbReference type="ARBA" id="ARBA00023170"/>
    </source>
</evidence>
<dbReference type="InterPro" id="IPR035500">
    <property type="entry name" value="NHR-like_dom_sf"/>
</dbReference>
<evidence type="ECO:0000256" key="5">
    <source>
        <dbReference type="ARBA" id="ARBA00022833"/>
    </source>
</evidence>
<keyword evidence="5 11" id="KW-0862">Zinc</keyword>
<evidence type="ECO:0000256" key="1">
    <source>
        <dbReference type="ARBA" id="ARBA00004123"/>
    </source>
</evidence>
<evidence type="ECO:0000256" key="3">
    <source>
        <dbReference type="ARBA" id="ARBA00022723"/>
    </source>
</evidence>
<dbReference type="PRINTS" id="PR00398">
    <property type="entry name" value="STRDHORMONER"/>
</dbReference>
<dbReference type="Proteomes" id="UP001331761">
    <property type="component" value="Unassembled WGS sequence"/>
</dbReference>
<feature type="region of interest" description="Disordered" evidence="12">
    <location>
        <begin position="214"/>
        <end position="242"/>
    </location>
</feature>
<dbReference type="SMART" id="SM00399">
    <property type="entry name" value="ZnF_C4"/>
    <property type="match status" value="1"/>
</dbReference>
<proteinExistence type="inferred from homology"/>
<evidence type="ECO:0000256" key="10">
    <source>
        <dbReference type="ARBA" id="ARBA00023242"/>
    </source>
</evidence>
<dbReference type="Pfam" id="PF00104">
    <property type="entry name" value="Hormone_recep"/>
    <property type="match status" value="1"/>
</dbReference>
<comment type="caution">
    <text evidence="15">The sequence shown here is derived from an EMBL/GenBank/DDBJ whole genome shotgun (WGS) entry which is preliminary data.</text>
</comment>
<protein>
    <submittedName>
        <fullName evidence="15">Nuclear hormone receptor FAX-1</fullName>
    </submittedName>
</protein>
<evidence type="ECO:0000256" key="4">
    <source>
        <dbReference type="ARBA" id="ARBA00022771"/>
    </source>
</evidence>
<evidence type="ECO:0000256" key="6">
    <source>
        <dbReference type="ARBA" id="ARBA00023015"/>
    </source>
</evidence>
<reference evidence="15 16" key="1">
    <citation type="submission" date="2019-10" db="EMBL/GenBank/DDBJ databases">
        <title>Assembly and Annotation for the nematode Trichostrongylus colubriformis.</title>
        <authorList>
            <person name="Martin J."/>
        </authorList>
    </citation>
    <scope>NUCLEOTIDE SEQUENCE [LARGE SCALE GENOMIC DNA]</scope>
    <source>
        <strain evidence="15">G859</strain>
        <tissue evidence="15">Whole worm</tissue>
    </source>
</reference>
<accession>A0AAN8FNC1</accession>
<keyword evidence="9 11" id="KW-0675">Receptor</keyword>
<dbReference type="CDD" id="cd06970">
    <property type="entry name" value="NR_DBD_PNR"/>
    <property type="match status" value="1"/>
</dbReference>
<dbReference type="GO" id="GO:0003700">
    <property type="term" value="F:DNA-binding transcription factor activity"/>
    <property type="evidence" value="ECO:0007669"/>
    <property type="project" value="InterPro"/>
</dbReference>
<dbReference type="PRINTS" id="PR00047">
    <property type="entry name" value="STROIDFINGER"/>
</dbReference>
<dbReference type="InterPro" id="IPR050274">
    <property type="entry name" value="Nuclear_hormone_rcpt_NR2"/>
</dbReference>
<feature type="domain" description="Nuclear receptor" evidence="13">
    <location>
        <begin position="104"/>
        <end position="180"/>
    </location>
</feature>
<dbReference type="Pfam" id="PF00105">
    <property type="entry name" value="zf-C4"/>
    <property type="match status" value="1"/>
</dbReference>
<dbReference type="GO" id="GO:0045944">
    <property type="term" value="P:positive regulation of transcription by RNA polymerase II"/>
    <property type="evidence" value="ECO:0007669"/>
    <property type="project" value="UniProtKB-ARBA"/>
</dbReference>
<keyword evidence="7 11" id="KW-0238">DNA-binding</keyword>
<dbReference type="GO" id="GO:0005634">
    <property type="term" value="C:nucleus"/>
    <property type="evidence" value="ECO:0007669"/>
    <property type="project" value="UniProtKB-SubCell"/>
</dbReference>
<comment type="subcellular location">
    <subcellularLocation>
        <location evidence="1 11">Nucleus</location>
    </subcellularLocation>
</comment>
<keyword evidence="8 11" id="KW-0804">Transcription</keyword>
<evidence type="ECO:0000256" key="11">
    <source>
        <dbReference type="RuleBase" id="RU004334"/>
    </source>
</evidence>
<dbReference type="InterPro" id="IPR013088">
    <property type="entry name" value="Znf_NHR/GATA"/>
</dbReference>
<keyword evidence="10 11" id="KW-0539">Nucleus</keyword>
<dbReference type="SUPFAM" id="SSF57716">
    <property type="entry name" value="Glucocorticoid receptor-like (DNA-binding domain)"/>
    <property type="match status" value="1"/>
</dbReference>
<keyword evidence="6 11" id="KW-0805">Transcription regulation</keyword>
<evidence type="ECO:0000259" key="13">
    <source>
        <dbReference type="PROSITE" id="PS51030"/>
    </source>
</evidence>
<dbReference type="PROSITE" id="PS00031">
    <property type="entry name" value="NUCLEAR_REC_DBD_1"/>
    <property type="match status" value="1"/>
</dbReference>